<feature type="domain" description="TadE-like" evidence="2">
    <location>
        <begin position="13"/>
        <end position="55"/>
    </location>
</feature>
<keyword evidence="1" id="KW-0472">Membrane</keyword>
<reference evidence="3 4" key="1">
    <citation type="submission" date="2019-05" db="EMBL/GenBank/DDBJ databases">
        <authorList>
            <person name="Lee S.D."/>
        </authorList>
    </citation>
    <scope>NUCLEOTIDE SEQUENCE [LARGE SCALE GENOMIC DNA]</scope>
    <source>
        <strain evidence="3 4">C5-26</strain>
    </source>
</reference>
<evidence type="ECO:0000259" key="2">
    <source>
        <dbReference type="Pfam" id="PF07811"/>
    </source>
</evidence>
<dbReference type="OrthoDB" id="5190946at2"/>
<dbReference type="InterPro" id="IPR012495">
    <property type="entry name" value="TadE-like_dom"/>
</dbReference>
<keyword evidence="1" id="KW-1133">Transmembrane helix</keyword>
<keyword evidence="1" id="KW-0812">Transmembrane</keyword>
<dbReference type="AlphaFoldDB" id="A0A563DTY0"/>
<protein>
    <submittedName>
        <fullName evidence="3">Pilus assembly protein</fullName>
    </submittedName>
</protein>
<proteinExistence type="predicted"/>
<comment type="caution">
    <text evidence="3">The sequence shown here is derived from an EMBL/GenBank/DDBJ whole genome shotgun (WGS) entry which is preliminary data.</text>
</comment>
<name>A0A563DTY0_9MICO</name>
<feature type="transmembrane region" description="Helical" evidence="1">
    <location>
        <begin position="12"/>
        <end position="34"/>
    </location>
</feature>
<organism evidence="3 4">
    <name type="scientific">Leekyejoonella antrihumi</name>
    <dbReference type="NCBI Taxonomy" id="1660198"/>
    <lineage>
        <taxon>Bacteria</taxon>
        <taxon>Bacillati</taxon>
        <taxon>Actinomycetota</taxon>
        <taxon>Actinomycetes</taxon>
        <taxon>Micrococcales</taxon>
        <taxon>Dermacoccaceae</taxon>
        <taxon>Leekyejoonella</taxon>
    </lineage>
</organism>
<evidence type="ECO:0000313" key="3">
    <source>
        <dbReference type="EMBL" id="TWP33720.1"/>
    </source>
</evidence>
<dbReference type="Pfam" id="PF07811">
    <property type="entry name" value="TadE"/>
    <property type="match status" value="1"/>
</dbReference>
<sequence>MRTGMHKSQRERGAAALEFALVLPVFLILIFGLVDFGRMLNDQIQVTNAAREAVRMEALALPGSAQARVNASTPLGAAATIASSTPCSSSSQPTDSASATVTYNFSFITPVGSIMGLVLPASHGVVQLSSTASMRCGG</sequence>
<reference evidence="3 4" key="2">
    <citation type="submission" date="2019-08" db="EMBL/GenBank/DDBJ databases">
        <title>Jejuicoccus antrihumi gen. nov., sp. nov., a new member of the family Dermacoccaceae isolated from a cave.</title>
        <authorList>
            <person name="Schumann P."/>
            <person name="Kim I.S."/>
        </authorList>
    </citation>
    <scope>NUCLEOTIDE SEQUENCE [LARGE SCALE GENOMIC DNA]</scope>
    <source>
        <strain evidence="3 4">C5-26</strain>
    </source>
</reference>
<gene>
    <name evidence="3" type="ORF">FGL98_19970</name>
</gene>
<evidence type="ECO:0000313" key="4">
    <source>
        <dbReference type="Proteomes" id="UP000320244"/>
    </source>
</evidence>
<accession>A0A563DTY0</accession>
<keyword evidence="4" id="KW-1185">Reference proteome</keyword>
<evidence type="ECO:0000256" key="1">
    <source>
        <dbReference type="SAM" id="Phobius"/>
    </source>
</evidence>
<dbReference type="Proteomes" id="UP000320244">
    <property type="component" value="Unassembled WGS sequence"/>
</dbReference>
<dbReference type="RefSeq" id="WP_146319780.1">
    <property type="nucleotide sequence ID" value="NZ_VCQV01000036.1"/>
</dbReference>
<dbReference type="EMBL" id="VCQV01000036">
    <property type="protein sequence ID" value="TWP33720.1"/>
    <property type="molecule type" value="Genomic_DNA"/>
</dbReference>